<keyword evidence="1" id="KW-0472">Membrane</keyword>
<keyword evidence="1" id="KW-0812">Transmembrane</keyword>
<gene>
    <name evidence="2" type="ORF">MP2_gp05</name>
</gene>
<feature type="transmembrane region" description="Helical" evidence="1">
    <location>
        <begin position="14"/>
        <end position="33"/>
    </location>
</feature>
<sequence length="63" mass="7200">MNTNIEEINTMFNFIYRVALVTLWFIGTIGDVMNDKLGWFLADVLAFPVGILRGLLEVFGYLN</sequence>
<name>A0A192Y9F7_9CAUD</name>
<dbReference type="Proteomes" id="UP000203821">
    <property type="component" value="Genome"/>
</dbReference>
<keyword evidence="3" id="KW-1185">Reference proteome</keyword>
<reference evidence="2 3" key="1">
    <citation type="submission" date="2016-04" db="EMBL/GenBank/DDBJ databases">
        <title>Comparative genomics of Morganella phages MP1 and MP2 define new clades among the T4 and T7-like Viruses.</title>
        <authorList>
            <person name="Pinto G."/>
            <person name="Oliveira A."/>
            <person name="Malgorzata L."/>
            <person name="Kropinski A."/>
            <person name="Azeredo J."/>
        </authorList>
    </citation>
    <scope>NUCLEOTIDE SEQUENCE [LARGE SCALE GENOMIC DNA]</scope>
</reference>
<organism evidence="2 3">
    <name type="scientific">Morganella phage vB_MmoP_MP2</name>
    <dbReference type="NCBI Taxonomy" id="1852627"/>
    <lineage>
        <taxon>Viruses</taxon>
        <taxon>Duplodnaviria</taxon>
        <taxon>Heunggongvirae</taxon>
        <taxon>Uroviricota</taxon>
        <taxon>Caudoviricetes</taxon>
        <taxon>Autographivirales</taxon>
        <taxon>Autotranscriptaviridae</taxon>
        <taxon>Studiervirinae</taxon>
        <taxon>Minipunavirus</taxon>
        <taxon>Minipunavirus MP2</taxon>
    </lineage>
</organism>
<dbReference type="GeneID" id="29068318"/>
<protein>
    <submittedName>
        <fullName evidence="2">Uncharacterized protein</fullName>
    </submittedName>
</protein>
<evidence type="ECO:0000313" key="2">
    <source>
        <dbReference type="EMBL" id="ANM46384.1"/>
    </source>
</evidence>
<proteinExistence type="predicted"/>
<dbReference type="EMBL" id="KX078568">
    <property type="protein sequence ID" value="ANM46384.1"/>
    <property type="molecule type" value="Genomic_DNA"/>
</dbReference>
<dbReference type="RefSeq" id="YP_009291528.1">
    <property type="nucleotide sequence ID" value="NC_031115.1"/>
</dbReference>
<dbReference type="KEGG" id="vg:29068318"/>
<accession>A0A192Y9F7</accession>
<keyword evidence="1" id="KW-1133">Transmembrane helix</keyword>
<evidence type="ECO:0000256" key="1">
    <source>
        <dbReference type="SAM" id="Phobius"/>
    </source>
</evidence>
<evidence type="ECO:0000313" key="3">
    <source>
        <dbReference type="Proteomes" id="UP000203821"/>
    </source>
</evidence>
<feature type="transmembrane region" description="Helical" evidence="1">
    <location>
        <begin position="40"/>
        <end position="62"/>
    </location>
</feature>